<proteinExistence type="predicted"/>
<dbReference type="AlphaFoldDB" id="A0A5S3PK01"/>
<dbReference type="OrthoDB" id="8014659at2"/>
<keyword evidence="2" id="KW-0472">Membrane</keyword>
<comment type="caution">
    <text evidence="4">The sequence shown here is derived from an EMBL/GenBank/DDBJ whole genome shotgun (WGS) entry which is preliminary data.</text>
</comment>
<evidence type="ECO:0000256" key="1">
    <source>
        <dbReference type="SAM" id="MobiDB-lite"/>
    </source>
</evidence>
<gene>
    <name evidence="4" type="ORF">FDT80_03310</name>
</gene>
<keyword evidence="5" id="KW-1185">Reference proteome</keyword>
<reference evidence="4 5" key="1">
    <citation type="submission" date="2019-05" db="EMBL/GenBank/DDBJ databases">
        <title>Sulfitobacter sabulilitoris sp. nov., isolated from a marine sand.</title>
        <authorList>
            <person name="Yoon J.-H."/>
        </authorList>
    </citation>
    <scope>NUCLEOTIDE SEQUENCE [LARGE SCALE GENOMIC DNA]</scope>
    <source>
        <strain evidence="4 5">HSMS-29</strain>
    </source>
</reference>
<dbReference type="Proteomes" id="UP000309550">
    <property type="component" value="Unassembled WGS sequence"/>
</dbReference>
<feature type="compositionally biased region" description="Basic residues" evidence="1">
    <location>
        <begin position="7"/>
        <end position="22"/>
    </location>
</feature>
<keyword evidence="2" id="KW-0812">Transmembrane</keyword>
<name>A0A5S3PK01_9RHOB</name>
<feature type="transmembrane region" description="Helical" evidence="2">
    <location>
        <begin position="61"/>
        <end position="81"/>
    </location>
</feature>
<evidence type="ECO:0000313" key="4">
    <source>
        <dbReference type="EMBL" id="TMM54631.1"/>
    </source>
</evidence>
<evidence type="ECO:0000259" key="3">
    <source>
        <dbReference type="Pfam" id="PF13400"/>
    </source>
</evidence>
<evidence type="ECO:0000256" key="2">
    <source>
        <dbReference type="SAM" id="Phobius"/>
    </source>
</evidence>
<dbReference type="InterPro" id="IPR028087">
    <property type="entry name" value="Tad_N"/>
</dbReference>
<accession>A0A5S3PK01</accession>
<evidence type="ECO:0000313" key="5">
    <source>
        <dbReference type="Proteomes" id="UP000309550"/>
    </source>
</evidence>
<feature type="domain" description="Putative Flp pilus-assembly TadG-like N-terminal" evidence="3">
    <location>
        <begin position="60"/>
        <end position="106"/>
    </location>
</feature>
<protein>
    <recommendedName>
        <fullName evidence="3">Putative Flp pilus-assembly TadG-like N-terminal domain-containing protein</fullName>
    </recommendedName>
</protein>
<organism evidence="4 5">
    <name type="scientific">Sulfitobacter sabulilitoris</name>
    <dbReference type="NCBI Taxonomy" id="2562655"/>
    <lineage>
        <taxon>Bacteria</taxon>
        <taxon>Pseudomonadati</taxon>
        <taxon>Pseudomonadota</taxon>
        <taxon>Alphaproteobacteria</taxon>
        <taxon>Rhodobacterales</taxon>
        <taxon>Roseobacteraceae</taxon>
        <taxon>Sulfitobacter</taxon>
    </lineage>
</organism>
<keyword evidence="2" id="KW-1133">Transmembrane helix</keyword>
<sequence length="531" mass="54014">MQVPRCRAPRPSKSRTRTKSRPVRPVGLDAPSLNLVPDFRSADSMFARPTSNRFVENEDGAILVFWAVALVVFLGLLGLSFDFGRVATTQSELQSYADSVSLAAAAELDGAPDSIARATRAAADLIEDSQTYGDGAKVLGGSNSYTLTFFKHDATSGGFVRAPENVTTSPAQARFVQVLMGDTDVITPLSGAAASLSGRSADRFGVMATAVAEFSLEACDVAPVAMCLPSANFSAASSIGTSLVLNPNVGVGTTLPGGIRAVDTIASQLDGLSICAGLSGAGLEACLLAAQKPASACSGSRGLGISADVDATGLTDAINTRFGEFNGLVSGLSGIDAFSAGPNVLAGQTDIAGLCLPLDILPSNDDLSLPADDCVASGSCGVQGNGNFSLGRQAYVDAHYGGTDPFPDATTRFDFFRAEVEADADGSLLGGIVGGLAGGLLGGSGFVPQMCNPFSSQDPERRLMVVAGIDCSNGGLGSAGGSAPVREYFEVFLLGPAETGGFNVEITACLGGECGGGTLDTDVRDVVRLVE</sequence>
<dbReference type="Pfam" id="PF13400">
    <property type="entry name" value="Tad"/>
    <property type="match status" value="1"/>
</dbReference>
<dbReference type="EMBL" id="VANS01000001">
    <property type="protein sequence ID" value="TMM54631.1"/>
    <property type="molecule type" value="Genomic_DNA"/>
</dbReference>
<feature type="region of interest" description="Disordered" evidence="1">
    <location>
        <begin position="1"/>
        <end position="25"/>
    </location>
</feature>